<dbReference type="CDD" id="cd00077">
    <property type="entry name" value="HDc"/>
    <property type="match status" value="1"/>
</dbReference>
<gene>
    <name evidence="2" type="ORF">DES51_11424</name>
</gene>
<dbReference type="Pfam" id="PF01966">
    <property type="entry name" value="HD"/>
    <property type="match status" value="1"/>
</dbReference>
<sequence>MLPFVYPMDNHSVITLFQRMLNHVDTRLVDHGFRVAAHADHMLQELYPDCDPLIRRNLILTALLHDIGANKTDEIDNLLKFETDSSWQHAIYGYLFLLYFSPLKDYADAVLYHHTNASELVNFKLDPLLRDMAQIINIADRADIYLSEGHSWESLHHELQNANRFDQRIADALLKHQIQYPMSEEQLYTQELHVLLTGIPFTQSEVDQYVKMAIYCMDFRSRYTVTHTITTTTISREIAVRMGLSDALVQKIVCGAMLHDLGKIGIPVEILEYDGKLNEAQMTIMRSHVTLTEHILHGLLDDEIIQISLRHHEKLNGSGYPLGLSEKDLTLPQRIVAVADIVSALSGRRSYKKAYAKDTTIALLLSYSQQQLIDVHVVDCMIEHYDDILETAHQHAQELLNIYQMIQDDNYALQLRLASEKEAVL</sequence>
<evidence type="ECO:0000259" key="1">
    <source>
        <dbReference type="PROSITE" id="PS51832"/>
    </source>
</evidence>
<evidence type="ECO:0000313" key="2">
    <source>
        <dbReference type="EMBL" id="PXX76169.1"/>
    </source>
</evidence>
<accession>A0A318KGQ9</accession>
<organism evidence="2 3">
    <name type="scientific">Dielma fastidiosa</name>
    <dbReference type="NCBI Taxonomy" id="1034346"/>
    <lineage>
        <taxon>Bacteria</taxon>
        <taxon>Bacillati</taxon>
        <taxon>Bacillota</taxon>
        <taxon>Erysipelotrichia</taxon>
        <taxon>Erysipelotrichales</taxon>
        <taxon>Erysipelotrichaceae</taxon>
        <taxon>Dielma</taxon>
    </lineage>
</organism>
<dbReference type="SMART" id="SM00471">
    <property type="entry name" value="HDc"/>
    <property type="match status" value="2"/>
</dbReference>
<dbReference type="STRING" id="1034346.GCA_000313565_01809"/>
<dbReference type="InterPro" id="IPR037522">
    <property type="entry name" value="HD_GYP_dom"/>
</dbReference>
<protein>
    <submittedName>
        <fullName evidence="2">HD domain-containing protein</fullName>
    </submittedName>
</protein>
<proteinExistence type="predicted"/>
<dbReference type="Gene3D" id="1.10.3210.10">
    <property type="entry name" value="Hypothetical protein af1432"/>
    <property type="match status" value="2"/>
</dbReference>
<dbReference type="Pfam" id="PF13487">
    <property type="entry name" value="HD_5"/>
    <property type="match status" value="1"/>
</dbReference>
<evidence type="ECO:0000313" key="3">
    <source>
        <dbReference type="Proteomes" id="UP000247612"/>
    </source>
</evidence>
<dbReference type="RefSeq" id="WP_022938113.1">
    <property type="nucleotide sequence ID" value="NZ_CABKRQ010000004.1"/>
</dbReference>
<dbReference type="InterPro" id="IPR006674">
    <property type="entry name" value="HD_domain"/>
</dbReference>
<dbReference type="AlphaFoldDB" id="A0A318KGQ9"/>
<feature type="domain" description="HD-GYP" evidence="1">
    <location>
        <begin position="202"/>
        <end position="397"/>
    </location>
</feature>
<name>A0A318KGQ9_9FIRM</name>
<comment type="caution">
    <text evidence="2">The sequence shown here is derived from an EMBL/GenBank/DDBJ whole genome shotgun (WGS) entry which is preliminary data.</text>
</comment>
<reference evidence="2 3" key="1">
    <citation type="submission" date="2018-05" db="EMBL/GenBank/DDBJ databases">
        <title>Genomic Encyclopedia of Type Strains, Phase IV (KMG-IV): sequencing the most valuable type-strain genomes for metagenomic binning, comparative biology and taxonomic classification.</title>
        <authorList>
            <person name="Goeker M."/>
        </authorList>
    </citation>
    <scope>NUCLEOTIDE SEQUENCE [LARGE SCALE GENOMIC DNA]</scope>
    <source>
        <strain evidence="2 3">JC118</strain>
    </source>
</reference>
<dbReference type="EMBL" id="QJKH01000014">
    <property type="protein sequence ID" value="PXX76169.1"/>
    <property type="molecule type" value="Genomic_DNA"/>
</dbReference>
<dbReference type="PANTHER" id="PTHR43155">
    <property type="entry name" value="CYCLIC DI-GMP PHOSPHODIESTERASE PA4108-RELATED"/>
    <property type="match status" value="1"/>
</dbReference>
<dbReference type="PANTHER" id="PTHR43155:SF2">
    <property type="entry name" value="CYCLIC DI-GMP PHOSPHODIESTERASE PA4108"/>
    <property type="match status" value="1"/>
</dbReference>
<dbReference type="SUPFAM" id="SSF109604">
    <property type="entry name" value="HD-domain/PDEase-like"/>
    <property type="match status" value="2"/>
</dbReference>
<dbReference type="InterPro" id="IPR003607">
    <property type="entry name" value="HD/PDEase_dom"/>
</dbReference>
<dbReference type="PROSITE" id="PS51832">
    <property type="entry name" value="HD_GYP"/>
    <property type="match status" value="1"/>
</dbReference>
<dbReference type="Proteomes" id="UP000247612">
    <property type="component" value="Unassembled WGS sequence"/>
</dbReference>
<keyword evidence="3" id="KW-1185">Reference proteome</keyword>
<dbReference type="OrthoDB" id="9798833at2"/>